<comment type="catalytic activity">
    <reaction evidence="8">
        <text>L-threonyl-[protein] + ATP = O-phospho-L-threonyl-[protein] + ADP + H(+)</text>
        <dbReference type="Rhea" id="RHEA:46608"/>
        <dbReference type="Rhea" id="RHEA-COMP:11060"/>
        <dbReference type="Rhea" id="RHEA-COMP:11605"/>
        <dbReference type="ChEBI" id="CHEBI:15378"/>
        <dbReference type="ChEBI" id="CHEBI:30013"/>
        <dbReference type="ChEBI" id="CHEBI:30616"/>
        <dbReference type="ChEBI" id="CHEBI:61977"/>
        <dbReference type="ChEBI" id="CHEBI:456216"/>
        <dbReference type="EC" id="2.7.11.1"/>
    </reaction>
</comment>
<evidence type="ECO:0000256" key="5">
    <source>
        <dbReference type="ARBA" id="ARBA00022741"/>
    </source>
</evidence>
<dbReference type="GO" id="GO:0005524">
    <property type="term" value="F:ATP binding"/>
    <property type="evidence" value="ECO:0007669"/>
    <property type="project" value="UniProtKB-KW"/>
</dbReference>
<gene>
    <name evidence="14" type="ORF">HMPREF3230_00501</name>
</gene>
<evidence type="ECO:0000256" key="8">
    <source>
        <dbReference type="ARBA" id="ARBA00047899"/>
    </source>
</evidence>
<name>A0A135Z894_GARVA</name>
<dbReference type="Gene3D" id="3.30.200.20">
    <property type="entry name" value="Phosphorylase Kinase, domain 1"/>
    <property type="match status" value="1"/>
</dbReference>
<dbReference type="GO" id="GO:0004674">
    <property type="term" value="F:protein serine/threonine kinase activity"/>
    <property type="evidence" value="ECO:0007669"/>
    <property type="project" value="UniProtKB-KW"/>
</dbReference>
<dbReference type="RefSeq" id="WP_075523381.1">
    <property type="nucleotide sequence ID" value="NZ_KQ961857.1"/>
</dbReference>
<keyword evidence="2" id="KW-0723">Serine/threonine-protein kinase</keyword>
<evidence type="ECO:0000259" key="13">
    <source>
        <dbReference type="PROSITE" id="PS51178"/>
    </source>
</evidence>
<dbReference type="PROSITE" id="PS50011">
    <property type="entry name" value="PROTEIN_KINASE_DOM"/>
    <property type="match status" value="1"/>
</dbReference>
<dbReference type="AlphaFoldDB" id="A0A135Z894"/>
<comment type="catalytic activity">
    <reaction evidence="9">
        <text>L-seryl-[protein] + ATP = O-phospho-L-seryl-[protein] + ADP + H(+)</text>
        <dbReference type="Rhea" id="RHEA:17989"/>
        <dbReference type="Rhea" id="RHEA-COMP:9863"/>
        <dbReference type="Rhea" id="RHEA-COMP:11604"/>
        <dbReference type="ChEBI" id="CHEBI:15378"/>
        <dbReference type="ChEBI" id="CHEBI:29999"/>
        <dbReference type="ChEBI" id="CHEBI:30616"/>
        <dbReference type="ChEBI" id="CHEBI:83421"/>
        <dbReference type="ChEBI" id="CHEBI:456216"/>
        <dbReference type="EC" id="2.7.11.1"/>
    </reaction>
</comment>
<dbReference type="PROSITE" id="PS51178">
    <property type="entry name" value="PASTA"/>
    <property type="match status" value="3"/>
</dbReference>
<evidence type="ECO:0000313" key="15">
    <source>
        <dbReference type="Proteomes" id="UP000070505"/>
    </source>
</evidence>
<reference evidence="14 15" key="1">
    <citation type="submission" date="2016-02" db="EMBL/GenBank/DDBJ databases">
        <authorList>
            <person name="Wen L."/>
            <person name="He K."/>
            <person name="Yang H."/>
        </authorList>
    </citation>
    <scope>NUCLEOTIDE SEQUENCE [LARGE SCALE GENOMIC DNA]</scope>
    <source>
        <strain evidence="14 15">CMW7778B</strain>
    </source>
</reference>
<keyword evidence="4" id="KW-0677">Repeat</keyword>
<keyword evidence="3" id="KW-0808">Transferase</keyword>
<keyword evidence="11" id="KW-0812">Transmembrane</keyword>
<comment type="caution">
    <text evidence="14">The sequence shown here is derived from an EMBL/GenBank/DDBJ whole genome shotgun (WGS) entry which is preliminary data.</text>
</comment>
<proteinExistence type="predicted"/>
<feature type="domain" description="PASTA" evidence="13">
    <location>
        <begin position="607"/>
        <end position="678"/>
    </location>
</feature>
<evidence type="ECO:0000256" key="7">
    <source>
        <dbReference type="ARBA" id="ARBA00022840"/>
    </source>
</evidence>
<dbReference type="Gene3D" id="1.10.510.10">
    <property type="entry name" value="Transferase(Phosphotransferase) domain 1"/>
    <property type="match status" value="1"/>
</dbReference>
<dbReference type="CDD" id="cd14014">
    <property type="entry name" value="STKc_PknB_like"/>
    <property type="match status" value="1"/>
</dbReference>
<sequence length="815" mass="90766">MSDAKQVQKGMRIENRYRIVRKIAEGGMATVYQAQDERLSRPVAIKIMHTQLAQGVHREQFIARFRREATSAAQIANPHIVQVYDTGEFEGLDYLVMEYVHGVNLRYEMNMHGTFSVKDTLRLLAQTLDGLASAHIAGVVHRDIKPENILINDRGNVQITDFGLARAISQATLSSTGLLLGTAAYLAPEMIEKNLATPQGDLYSAGTMAWEMLAGKVPFTADNPVTLVFKHVHEDTPSITTVCTGINIKVAKFLEKLTSRDMNLRPDNASEALAELRTISKELTSKDWSYRFKESEIKSEDILDDSTMLINSRKLDNLKISNENEVENANEEDTSYTHQNTIENPSNSEETSELNEKTAKDSANETSESENIINLPDFLDNDIRSVNDDDIPLPPSKKSNELNEHNELNQDKSYDIAESENNLISKDNTQAKNSSTNNITQAMPWRSAKTSDVDYNYNNDPLEDFNDSNLPTIALEKSKIYSNSSKTKETQGKTSRKKVIFIAITILASIFIVACAIIWYFYGPNSYWTLPKPDDLSCSRTKTCKIADIKWENYERTLKVAGIPYKVELEYSDDIDSGNVISTTPDLVGSHINKHNHEYAKIIVSRGIKQATIPIDILSSKSNKPIEILRKAGFTNIIHRDILDMYSLDVPKGEIIDVSPQAGTTTDHNKPVTVILSKGPMPVEMPDIVNKSKDNAQQSLNDLKLNATYSEEYSDTVSKGNVISASKPKGEKLHWGDSVSIVISKGPQTVIMPDVRGKNKDEARKILEDLGLQVKISAPLGDFTHVVRLQSTSPGKEVRLKDNSGNATVITLTVV</sequence>
<evidence type="ECO:0000256" key="1">
    <source>
        <dbReference type="ARBA" id="ARBA00012513"/>
    </source>
</evidence>
<feature type="compositionally biased region" description="Basic and acidic residues" evidence="10">
    <location>
        <begin position="354"/>
        <end position="363"/>
    </location>
</feature>
<evidence type="ECO:0000256" key="2">
    <source>
        <dbReference type="ARBA" id="ARBA00022527"/>
    </source>
</evidence>
<evidence type="ECO:0000256" key="10">
    <source>
        <dbReference type="SAM" id="MobiDB-lite"/>
    </source>
</evidence>
<feature type="compositionally biased region" description="Acidic residues" evidence="10">
    <location>
        <begin position="324"/>
        <end position="334"/>
    </location>
</feature>
<evidence type="ECO:0000256" key="4">
    <source>
        <dbReference type="ARBA" id="ARBA00022737"/>
    </source>
</evidence>
<dbReference type="Pfam" id="PF03793">
    <property type="entry name" value="PASTA"/>
    <property type="match status" value="3"/>
</dbReference>
<keyword evidence="11" id="KW-1133">Transmembrane helix</keyword>
<feature type="domain" description="PASTA" evidence="13">
    <location>
        <begin position="679"/>
        <end position="745"/>
    </location>
</feature>
<feature type="domain" description="PASTA" evidence="13">
    <location>
        <begin position="746"/>
        <end position="815"/>
    </location>
</feature>
<dbReference type="SMART" id="SM00740">
    <property type="entry name" value="PASTA"/>
    <property type="match status" value="4"/>
</dbReference>
<organism evidence="14 15">
    <name type="scientific">Gardnerella vaginalis</name>
    <dbReference type="NCBI Taxonomy" id="2702"/>
    <lineage>
        <taxon>Bacteria</taxon>
        <taxon>Bacillati</taxon>
        <taxon>Actinomycetota</taxon>
        <taxon>Actinomycetes</taxon>
        <taxon>Bifidobacteriales</taxon>
        <taxon>Bifidobacteriaceae</taxon>
        <taxon>Gardnerella</taxon>
    </lineage>
</organism>
<dbReference type="PANTHER" id="PTHR43289">
    <property type="entry name" value="MITOGEN-ACTIVATED PROTEIN KINASE KINASE KINASE 20-RELATED"/>
    <property type="match status" value="1"/>
</dbReference>
<dbReference type="SUPFAM" id="SSF56112">
    <property type="entry name" value="Protein kinase-like (PK-like)"/>
    <property type="match status" value="1"/>
</dbReference>
<feature type="compositionally biased region" description="Basic and acidic residues" evidence="10">
    <location>
        <begin position="398"/>
        <end position="409"/>
    </location>
</feature>
<dbReference type="PANTHER" id="PTHR43289:SF6">
    <property type="entry name" value="SERINE_THREONINE-PROTEIN KINASE NEKL-3"/>
    <property type="match status" value="1"/>
</dbReference>
<feature type="region of interest" description="Disordered" evidence="10">
    <location>
        <begin position="323"/>
        <end position="409"/>
    </location>
</feature>
<evidence type="ECO:0000256" key="6">
    <source>
        <dbReference type="ARBA" id="ARBA00022777"/>
    </source>
</evidence>
<accession>A0A135Z894</accession>
<dbReference type="InterPro" id="IPR000719">
    <property type="entry name" value="Prot_kinase_dom"/>
</dbReference>
<dbReference type="FunFam" id="3.30.200.20:FF:000035">
    <property type="entry name" value="Serine/threonine protein kinase Stk1"/>
    <property type="match status" value="1"/>
</dbReference>
<evidence type="ECO:0000313" key="14">
    <source>
        <dbReference type="EMBL" id="KXI17855.1"/>
    </source>
</evidence>
<dbReference type="CDD" id="cd06577">
    <property type="entry name" value="PASTA_pknB"/>
    <property type="match status" value="3"/>
</dbReference>
<dbReference type="EMBL" id="LSRC01000019">
    <property type="protein sequence ID" value="KXI17855.1"/>
    <property type="molecule type" value="Genomic_DNA"/>
</dbReference>
<keyword evidence="11" id="KW-0472">Membrane</keyword>
<dbReference type="InterPro" id="IPR011009">
    <property type="entry name" value="Kinase-like_dom_sf"/>
</dbReference>
<feature type="transmembrane region" description="Helical" evidence="11">
    <location>
        <begin position="499"/>
        <end position="522"/>
    </location>
</feature>
<keyword evidence="6 14" id="KW-0418">Kinase</keyword>
<dbReference type="PROSITE" id="PS00108">
    <property type="entry name" value="PROTEIN_KINASE_ST"/>
    <property type="match status" value="1"/>
</dbReference>
<feature type="compositionally biased region" description="Polar residues" evidence="10">
    <location>
        <begin position="336"/>
        <end position="349"/>
    </location>
</feature>
<dbReference type="Proteomes" id="UP000070505">
    <property type="component" value="Unassembled WGS sequence"/>
</dbReference>
<dbReference type="SMART" id="SM00220">
    <property type="entry name" value="S_TKc"/>
    <property type="match status" value="1"/>
</dbReference>
<evidence type="ECO:0000259" key="12">
    <source>
        <dbReference type="PROSITE" id="PS50011"/>
    </source>
</evidence>
<evidence type="ECO:0000256" key="11">
    <source>
        <dbReference type="SAM" id="Phobius"/>
    </source>
</evidence>
<dbReference type="InterPro" id="IPR005543">
    <property type="entry name" value="PASTA_dom"/>
</dbReference>
<keyword evidence="7" id="KW-0067">ATP-binding</keyword>
<evidence type="ECO:0000256" key="3">
    <source>
        <dbReference type="ARBA" id="ARBA00022679"/>
    </source>
</evidence>
<dbReference type="Gene3D" id="3.30.10.20">
    <property type="match status" value="3"/>
</dbReference>
<dbReference type="InterPro" id="IPR008271">
    <property type="entry name" value="Ser/Thr_kinase_AS"/>
</dbReference>
<feature type="domain" description="Protein kinase" evidence="12">
    <location>
        <begin position="17"/>
        <end position="279"/>
    </location>
</feature>
<dbReference type="EC" id="2.7.11.1" evidence="1"/>
<keyword evidence="5" id="KW-0547">Nucleotide-binding</keyword>
<dbReference type="Pfam" id="PF00069">
    <property type="entry name" value="Pkinase"/>
    <property type="match status" value="1"/>
</dbReference>
<protein>
    <recommendedName>
        <fullName evidence="1">non-specific serine/threonine protein kinase</fullName>
        <ecNumber evidence="1">2.7.11.1</ecNumber>
    </recommendedName>
</protein>
<dbReference type="PATRIC" id="fig|2702.101.peg.486"/>
<evidence type="ECO:0000256" key="9">
    <source>
        <dbReference type="ARBA" id="ARBA00048679"/>
    </source>
</evidence>